<feature type="domain" description="UTP25 NTP hydrolase-like" evidence="7">
    <location>
        <begin position="27"/>
        <end position="255"/>
    </location>
</feature>
<evidence type="ECO:0000256" key="2">
    <source>
        <dbReference type="ARBA" id="ARBA00009223"/>
    </source>
</evidence>
<evidence type="ECO:0000259" key="7">
    <source>
        <dbReference type="Pfam" id="PF22916"/>
    </source>
</evidence>
<sequence>MQGCSCYKEVKFICQQILIFTAHLRNIQTNELHFIIALHALNHALKTRGRILYHNEKLKEGSESQGILLEYRDHGLCRPKVLILCPFRSSAFAIVQQMIKVLFGKDSRKLVLNRRRFMREFGDPSTAKEAPVTTDSATKHNPDAERKVFSGNIDDCFHIGLGIAKKTLKLYVDFYSSDIIIASPIGLRVLMGNSTDKHFSADFLSSIEVLVFDQADVFLMQNWSHVIHMLENLHRQPKESHDVDFSRVRMWSLNDCVFSKFCSNFAGLVVVPQRTVLGTVVEVVNHFPQTFLRFACANRFVESEARLQFFVDNVLSKISSAGLRHVLIFLPSYFDFIRVRNHLKREDCSFVQICEYTSETKVSRARSLFFHGKKPILLLTERFHFFNRCLIRGIQHIIFYQLPLYSGFYSEFCNMVNDDPQSESKDHLCIVLYSVYDAFRISRVVGAEKSGSLLNSDKTSHIMITTD</sequence>
<evidence type="ECO:0000259" key="6">
    <source>
        <dbReference type="Pfam" id="PF06862"/>
    </source>
</evidence>
<comment type="subcellular location">
    <subcellularLocation>
        <location evidence="1">Nucleus</location>
        <location evidence="1">Nucleolus</location>
    </subcellularLocation>
</comment>
<dbReference type="GO" id="GO:0000462">
    <property type="term" value="P:maturation of SSU-rRNA from tricistronic rRNA transcript (SSU-rRNA, 5.8S rRNA, LSU-rRNA)"/>
    <property type="evidence" value="ECO:0007669"/>
    <property type="project" value="TreeGrafter"/>
</dbReference>
<dbReference type="PANTHER" id="PTHR12933">
    <property type="entry name" value="ORF PROTEIN-RELATED"/>
    <property type="match status" value="1"/>
</dbReference>
<reference evidence="8 9" key="1">
    <citation type="submission" date="2018-11" db="EMBL/GenBank/DDBJ databases">
        <authorList>
            <consortium name="Pathogen Informatics"/>
        </authorList>
    </citation>
    <scope>NUCLEOTIDE SEQUENCE [LARGE SCALE GENOMIC DNA]</scope>
</reference>
<evidence type="ECO:0000256" key="4">
    <source>
        <dbReference type="ARBA" id="ARBA00024421"/>
    </source>
</evidence>
<accession>A0A3P8BG88</accession>
<feature type="domain" description="UTP25 C-terminal" evidence="6">
    <location>
        <begin position="283"/>
        <end position="461"/>
    </location>
</feature>
<evidence type="ECO:0000256" key="1">
    <source>
        <dbReference type="ARBA" id="ARBA00004604"/>
    </source>
</evidence>
<dbReference type="Pfam" id="PF06862">
    <property type="entry name" value="Utp25_C"/>
    <property type="match status" value="1"/>
</dbReference>
<dbReference type="GO" id="GO:0019843">
    <property type="term" value="F:rRNA binding"/>
    <property type="evidence" value="ECO:0007669"/>
    <property type="project" value="TreeGrafter"/>
</dbReference>
<evidence type="ECO:0000313" key="8">
    <source>
        <dbReference type="EMBL" id="VDP05785.1"/>
    </source>
</evidence>
<dbReference type="InterPro" id="IPR027417">
    <property type="entry name" value="P-loop_NTPase"/>
</dbReference>
<evidence type="ECO:0000256" key="3">
    <source>
        <dbReference type="ARBA" id="ARBA00023242"/>
    </source>
</evidence>
<evidence type="ECO:0000256" key="5">
    <source>
        <dbReference type="ARBA" id="ARBA00032325"/>
    </source>
</evidence>
<dbReference type="InterPro" id="IPR053940">
    <property type="entry name" value="UTP25_NTPase-like"/>
</dbReference>
<dbReference type="InterPro" id="IPR053939">
    <property type="entry name" value="UTP25_C"/>
</dbReference>
<keyword evidence="9" id="KW-1185">Reference proteome</keyword>
<evidence type="ECO:0000313" key="9">
    <source>
        <dbReference type="Proteomes" id="UP000270296"/>
    </source>
</evidence>
<dbReference type="OrthoDB" id="10264378at2759"/>
<comment type="similarity">
    <text evidence="2">Belongs to the UTP25 family.</text>
</comment>
<dbReference type="Gene3D" id="3.40.50.300">
    <property type="entry name" value="P-loop containing nucleotide triphosphate hydrolases"/>
    <property type="match status" value="1"/>
</dbReference>
<dbReference type="Proteomes" id="UP000270296">
    <property type="component" value="Unassembled WGS sequence"/>
</dbReference>
<proteinExistence type="inferred from homology"/>
<organism evidence="8 9">
    <name type="scientific">Soboliphyme baturini</name>
    <dbReference type="NCBI Taxonomy" id="241478"/>
    <lineage>
        <taxon>Eukaryota</taxon>
        <taxon>Metazoa</taxon>
        <taxon>Ecdysozoa</taxon>
        <taxon>Nematoda</taxon>
        <taxon>Enoplea</taxon>
        <taxon>Dorylaimia</taxon>
        <taxon>Dioctophymatida</taxon>
        <taxon>Dioctophymatoidea</taxon>
        <taxon>Soboliphymatidae</taxon>
        <taxon>Soboliphyme</taxon>
    </lineage>
</organism>
<dbReference type="GO" id="GO:0032040">
    <property type="term" value="C:small-subunit processome"/>
    <property type="evidence" value="ECO:0007669"/>
    <property type="project" value="TreeGrafter"/>
</dbReference>
<dbReference type="Pfam" id="PF22916">
    <property type="entry name" value="UTP25_NTPase-like"/>
    <property type="match status" value="1"/>
</dbReference>
<protein>
    <recommendedName>
        <fullName evidence="4">U3 small nucleolar RNA-associated protein 25 homolog</fullName>
    </recommendedName>
    <alternativeName>
        <fullName evidence="5">UTP25 small subunit processor component</fullName>
    </alternativeName>
</protein>
<dbReference type="AlphaFoldDB" id="A0A3P8BG88"/>
<dbReference type="EMBL" id="UZAM01008643">
    <property type="protein sequence ID" value="VDP05785.1"/>
    <property type="molecule type" value="Genomic_DNA"/>
</dbReference>
<dbReference type="GO" id="GO:0034511">
    <property type="term" value="F:U3 snoRNA binding"/>
    <property type="evidence" value="ECO:0007669"/>
    <property type="project" value="InterPro"/>
</dbReference>
<name>A0A3P8BG88_9BILA</name>
<dbReference type="InterPro" id="IPR010678">
    <property type="entry name" value="UTP25"/>
</dbReference>
<gene>
    <name evidence="8" type="ORF">SBAD_LOCUS4940</name>
</gene>
<keyword evidence="3" id="KW-0539">Nucleus</keyword>
<dbReference type="PANTHER" id="PTHR12933:SF0">
    <property type="entry name" value="U3 SMALL NUCLEOLAR RNA-ASSOCIATED PROTEIN 25 HOMOLOG"/>
    <property type="match status" value="1"/>
</dbReference>